<comment type="function">
    <text evidence="10">Regulates also the sphingolipid metabolism.</text>
</comment>
<feature type="transmembrane region" description="Helical" evidence="10">
    <location>
        <begin position="173"/>
        <end position="194"/>
    </location>
</feature>
<sequence length="280" mass="30723">MAICIHCQSPVSYVATKYSLADTRIELCPNCRKLSDPYIGKRNISLLKDLVVLKPGVLRHLLFNRADGVALSERFRLVSNGRNGRSNNHSRAASASFRSNTSGTIHLARLASILIVADAFVQWVHCLHDSHHSLTSFFDFLFTALVDAVAYHFGVIIAVRALKAGSHISTTQISLAILYSSFAKLFLLLLLVIADPSSGGHARHARQARQAHTNLLQHLYTALDDNQIDRPWIVNTIVGGMSAGFGLRVLLNTPPITSTLVILAGWATRSLALHVVQLYL</sequence>
<dbReference type="GO" id="GO:0000139">
    <property type="term" value="C:Golgi membrane"/>
    <property type="evidence" value="ECO:0007669"/>
    <property type="project" value="UniProtKB-SubCell"/>
</dbReference>
<comment type="subcellular location">
    <subcellularLocation>
        <location evidence="1 10">Endoplasmic reticulum membrane</location>
        <topology evidence="1 10">Multi-pass membrane protein</topology>
    </subcellularLocation>
    <subcellularLocation>
        <location evidence="10">Golgi apparatus membrane</location>
        <topology evidence="10">Multi-pass membrane protein</topology>
    </subcellularLocation>
</comment>
<evidence type="ECO:0000313" key="11">
    <source>
        <dbReference type="EMBL" id="TIA85955.1"/>
    </source>
</evidence>
<evidence type="ECO:0000313" key="12">
    <source>
        <dbReference type="Proteomes" id="UP000310189"/>
    </source>
</evidence>
<dbReference type="PANTHER" id="PTHR14467">
    <property type="entry name" value="ARV1"/>
    <property type="match status" value="1"/>
</dbReference>
<keyword evidence="8 10" id="KW-0443">Lipid metabolism</keyword>
<evidence type="ECO:0000256" key="9">
    <source>
        <dbReference type="ARBA" id="ARBA00023136"/>
    </source>
</evidence>
<keyword evidence="4 10" id="KW-0812">Transmembrane</keyword>
<dbReference type="AlphaFoldDB" id="A0A4T0FF96"/>
<dbReference type="GO" id="GO:0032366">
    <property type="term" value="P:intracellular sterol transport"/>
    <property type="evidence" value="ECO:0007669"/>
    <property type="project" value="UniProtKB-UniRule"/>
</dbReference>
<dbReference type="Proteomes" id="UP000310189">
    <property type="component" value="Unassembled WGS sequence"/>
</dbReference>
<dbReference type="PANTHER" id="PTHR14467:SF0">
    <property type="entry name" value="PROTEIN ARV1"/>
    <property type="match status" value="1"/>
</dbReference>
<dbReference type="GO" id="GO:0097036">
    <property type="term" value="P:regulation of plasma membrane sterol distribution"/>
    <property type="evidence" value="ECO:0007669"/>
    <property type="project" value="UniProtKB-UniRule"/>
</dbReference>
<evidence type="ECO:0000256" key="10">
    <source>
        <dbReference type="RuleBase" id="RU368065"/>
    </source>
</evidence>
<organism evidence="11 12">
    <name type="scientific">Wallemia hederae</name>
    <dbReference type="NCBI Taxonomy" id="1540922"/>
    <lineage>
        <taxon>Eukaryota</taxon>
        <taxon>Fungi</taxon>
        <taxon>Dikarya</taxon>
        <taxon>Basidiomycota</taxon>
        <taxon>Wallemiomycotina</taxon>
        <taxon>Wallemiomycetes</taxon>
        <taxon>Wallemiales</taxon>
        <taxon>Wallemiaceae</taxon>
        <taxon>Wallemia</taxon>
    </lineage>
</organism>
<gene>
    <name evidence="11" type="ORF">E3P99_03841</name>
</gene>
<dbReference type="GO" id="GO:0032541">
    <property type="term" value="C:cortical endoplasmic reticulum"/>
    <property type="evidence" value="ECO:0007669"/>
    <property type="project" value="TreeGrafter"/>
</dbReference>
<evidence type="ECO:0000256" key="5">
    <source>
        <dbReference type="ARBA" id="ARBA00022824"/>
    </source>
</evidence>
<comment type="similarity">
    <text evidence="2 10">Belongs to the ARV1 family.</text>
</comment>
<keyword evidence="9 10" id="KW-0472">Membrane</keyword>
<evidence type="ECO:0000256" key="2">
    <source>
        <dbReference type="ARBA" id="ARBA00009187"/>
    </source>
</evidence>
<feature type="transmembrane region" description="Helical" evidence="10">
    <location>
        <begin position="137"/>
        <end position="161"/>
    </location>
</feature>
<name>A0A4T0FF96_9BASI</name>
<comment type="caution">
    <text evidence="11">The sequence shown here is derived from an EMBL/GenBank/DDBJ whole genome shotgun (WGS) entry which is preliminary data.</text>
</comment>
<evidence type="ECO:0000256" key="4">
    <source>
        <dbReference type="ARBA" id="ARBA00022692"/>
    </source>
</evidence>
<evidence type="ECO:0000256" key="6">
    <source>
        <dbReference type="ARBA" id="ARBA00022989"/>
    </source>
</evidence>
<keyword evidence="12" id="KW-1185">Reference proteome</keyword>
<feature type="transmembrane region" description="Helical" evidence="10">
    <location>
        <begin position="232"/>
        <end position="251"/>
    </location>
</feature>
<dbReference type="GO" id="GO:0016125">
    <property type="term" value="P:sterol metabolic process"/>
    <property type="evidence" value="ECO:0007669"/>
    <property type="project" value="UniProtKB-UniRule"/>
</dbReference>
<dbReference type="InterPro" id="IPR007290">
    <property type="entry name" value="Arv1"/>
</dbReference>
<protein>
    <recommendedName>
        <fullName evidence="10">Protein ARV</fullName>
    </recommendedName>
</protein>
<evidence type="ECO:0000256" key="8">
    <source>
        <dbReference type="ARBA" id="ARBA00023098"/>
    </source>
</evidence>
<keyword evidence="10" id="KW-0333">Golgi apparatus</keyword>
<dbReference type="OrthoDB" id="2192830at2759"/>
<proteinExistence type="inferred from homology"/>
<dbReference type="Pfam" id="PF04161">
    <property type="entry name" value="Arv1"/>
    <property type="match status" value="1"/>
</dbReference>
<keyword evidence="3 10" id="KW-0813">Transport</keyword>
<keyword evidence="7 10" id="KW-0445">Lipid transport</keyword>
<keyword evidence="5 10" id="KW-0256">Endoplasmic reticulum</keyword>
<evidence type="ECO:0000256" key="1">
    <source>
        <dbReference type="ARBA" id="ARBA00004477"/>
    </source>
</evidence>
<comment type="function">
    <text evidence="10">Mediator of sterol homeostasis involved in sterol uptake, trafficking and distribution into membranes.</text>
</comment>
<evidence type="ECO:0000256" key="3">
    <source>
        <dbReference type="ARBA" id="ARBA00022448"/>
    </source>
</evidence>
<dbReference type="GO" id="GO:0005789">
    <property type="term" value="C:endoplasmic reticulum membrane"/>
    <property type="evidence" value="ECO:0007669"/>
    <property type="project" value="UniProtKB-SubCell"/>
</dbReference>
<evidence type="ECO:0000256" key="7">
    <source>
        <dbReference type="ARBA" id="ARBA00023055"/>
    </source>
</evidence>
<keyword evidence="10" id="KW-0746">Sphingolipid metabolism</keyword>
<feature type="transmembrane region" description="Helical" evidence="10">
    <location>
        <begin position="107"/>
        <end position="125"/>
    </location>
</feature>
<accession>A0A4T0FF96</accession>
<dbReference type="EMBL" id="SPNW01000093">
    <property type="protein sequence ID" value="TIA85955.1"/>
    <property type="molecule type" value="Genomic_DNA"/>
</dbReference>
<dbReference type="GO" id="GO:0006665">
    <property type="term" value="P:sphingolipid metabolic process"/>
    <property type="evidence" value="ECO:0007669"/>
    <property type="project" value="UniProtKB-UniRule"/>
</dbReference>
<keyword evidence="6 10" id="KW-1133">Transmembrane helix</keyword>
<reference evidence="11 12" key="1">
    <citation type="submission" date="2019-03" db="EMBL/GenBank/DDBJ databases">
        <title>Sequencing 23 genomes of Wallemia ichthyophaga.</title>
        <authorList>
            <person name="Gostincar C."/>
        </authorList>
    </citation>
    <scope>NUCLEOTIDE SEQUENCE [LARGE SCALE GENOMIC DNA]</scope>
    <source>
        <strain evidence="11 12">EXF-5753</strain>
    </source>
</reference>